<dbReference type="AlphaFoldDB" id="A0AAV4M773"/>
<name>A0AAV4M773_CAEEX</name>
<gene>
    <name evidence="2" type="primary">Skeletor_7</name>
    <name evidence="2" type="ORF">CEXT_170341</name>
</gene>
<feature type="compositionally biased region" description="Basic and acidic residues" evidence="1">
    <location>
        <begin position="79"/>
        <end position="94"/>
    </location>
</feature>
<organism evidence="2 3">
    <name type="scientific">Caerostris extrusa</name>
    <name type="common">Bark spider</name>
    <name type="synonym">Caerostris bankana</name>
    <dbReference type="NCBI Taxonomy" id="172846"/>
    <lineage>
        <taxon>Eukaryota</taxon>
        <taxon>Metazoa</taxon>
        <taxon>Ecdysozoa</taxon>
        <taxon>Arthropoda</taxon>
        <taxon>Chelicerata</taxon>
        <taxon>Arachnida</taxon>
        <taxon>Araneae</taxon>
        <taxon>Araneomorphae</taxon>
        <taxon>Entelegynae</taxon>
        <taxon>Araneoidea</taxon>
        <taxon>Araneidae</taxon>
        <taxon>Caerostris</taxon>
    </lineage>
</organism>
<evidence type="ECO:0000313" key="3">
    <source>
        <dbReference type="Proteomes" id="UP001054945"/>
    </source>
</evidence>
<reference evidence="2 3" key="1">
    <citation type="submission" date="2021-06" db="EMBL/GenBank/DDBJ databases">
        <title>Caerostris extrusa draft genome.</title>
        <authorList>
            <person name="Kono N."/>
            <person name="Arakawa K."/>
        </authorList>
    </citation>
    <scope>NUCLEOTIDE SEQUENCE [LARGE SCALE GENOMIC DNA]</scope>
</reference>
<protein>
    <submittedName>
        <fullName evidence="2">Uncharacterized protein</fullName>
    </submittedName>
</protein>
<evidence type="ECO:0000313" key="2">
    <source>
        <dbReference type="EMBL" id="GIX68213.1"/>
    </source>
</evidence>
<sequence>MDGPRQSQRVKGGNQYIQSASQHVARHAHPSNGSSQFNSRKIPLVPVVVENNGNNFHSLQQVLSLLNQGGIVHHTRVARSADHHPDHHGHDHHDHHGHHDHQMNKTESSSKSQATNVFGSIGKSVVHVYTFLFFKNSTFSPSVIRTFNDSQK</sequence>
<dbReference type="Proteomes" id="UP001054945">
    <property type="component" value="Unassembled WGS sequence"/>
</dbReference>
<keyword evidence="3" id="KW-1185">Reference proteome</keyword>
<proteinExistence type="predicted"/>
<accession>A0AAV4M773</accession>
<feature type="compositionally biased region" description="Polar residues" evidence="1">
    <location>
        <begin position="105"/>
        <end position="114"/>
    </location>
</feature>
<feature type="compositionally biased region" description="Polar residues" evidence="1">
    <location>
        <begin position="1"/>
        <end position="22"/>
    </location>
</feature>
<comment type="caution">
    <text evidence="2">The sequence shown here is derived from an EMBL/GenBank/DDBJ whole genome shotgun (WGS) entry which is preliminary data.</text>
</comment>
<feature type="region of interest" description="Disordered" evidence="1">
    <location>
        <begin position="79"/>
        <end position="114"/>
    </location>
</feature>
<evidence type="ECO:0000256" key="1">
    <source>
        <dbReference type="SAM" id="MobiDB-lite"/>
    </source>
</evidence>
<dbReference type="EMBL" id="BPLR01019471">
    <property type="protein sequence ID" value="GIX68213.1"/>
    <property type="molecule type" value="Genomic_DNA"/>
</dbReference>
<feature type="region of interest" description="Disordered" evidence="1">
    <location>
        <begin position="1"/>
        <end position="38"/>
    </location>
</feature>